<keyword evidence="1" id="KW-0472">Membrane</keyword>
<dbReference type="EMBL" id="SMFX01000001">
    <property type="protein sequence ID" value="TCK18743.1"/>
    <property type="molecule type" value="Genomic_DNA"/>
</dbReference>
<accession>A0A4R1HDN2</accession>
<evidence type="ECO:0000313" key="3">
    <source>
        <dbReference type="EMBL" id="TCK18743.1"/>
    </source>
</evidence>
<proteinExistence type="predicted"/>
<keyword evidence="1" id="KW-1133">Transmembrane helix</keyword>
<keyword evidence="4" id="KW-1185">Reference proteome</keyword>
<evidence type="ECO:0008006" key="5">
    <source>
        <dbReference type="Google" id="ProtNLM"/>
    </source>
</evidence>
<keyword evidence="2" id="KW-0732">Signal</keyword>
<dbReference type="OrthoDB" id="7061793at2"/>
<organism evidence="3 4">
    <name type="scientific">Thiogranum longum</name>
    <dbReference type="NCBI Taxonomy" id="1537524"/>
    <lineage>
        <taxon>Bacteria</taxon>
        <taxon>Pseudomonadati</taxon>
        <taxon>Pseudomonadota</taxon>
        <taxon>Gammaproteobacteria</taxon>
        <taxon>Chromatiales</taxon>
        <taxon>Ectothiorhodospiraceae</taxon>
        <taxon>Thiogranum</taxon>
    </lineage>
</organism>
<feature type="signal peptide" evidence="2">
    <location>
        <begin position="1"/>
        <end position="22"/>
    </location>
</feature>
<dbReference type="AlphaFoldDB" id="A0A4R1HDN2"/>
<gene>
    <name evidence="3" type="ORF">DFR30_2027</name>
</gene>
<evidence type="ECO:0000256" key="2">
    <source>
        <dbReference type="SAM" id="SignalP"/>
    </source>
</evidence>
<reference evidence="3 4" key="1">
    <citation type="submission" date="2019-03" db="EMBL/GenBank/DDBJ databases">
        <title>Genomic Encyclopedia of Type Strains, Phase IV (KMG-IV): sequencing the most valuable type-strain genomes for metagenomic binning, comparative biology and taxonomic classification.</title>
        <authorList>
            <person name="Goeker M."/>
        </authorList>
    </citation>
    <scope>NUCLEOTIDE SEQUENCE [LARGE SCALE GENOMIC DNA]</scope>
    <source>
        <strain evidence="3 4">DSM 19610</strain>
    </source>
</reference>
<comment type="caution">
    <text evidence="3">The sequence shown here is derived from an EMBL/GenBank/DDBJ whole genome shotgun (WGS) entry which is preliminary data.</text>
</comment>
<dbReference type="Proteomes" id="UP000295707">
    <property type="component" value="Unassembled WGS sequence"/>
</dbReference>
<keyword evidence="1" id="KW-0812">Transmembrane</keyword>
<protein>
    <recommendedName>
        <fullName evidence="5">Secreted protein with PEP-CTERM sorting signal</fullName>
    </recommendedName>
</protein>
<dbReference type="RefSeq" id="WP_132972812.1">
    <property type="nucleotide sequence ID" value="NZ_SMFX01000001.1"/>
</dbReference>
<evidence type="ECO:0000313" key="4">
    <source>
        <dbReference type="Proteomes" id="UP000295707"/>
    </source>
</evidence>
<feature type="chain" id="PRO_5020945116" description="Secreted protein with PEP-CTERM sorting signal" evidence="2">
    <location>
        <begin position="23"/>
        <end position="203"/>
    </location>
</feature>
<sequence length="203" mass="22703">MNMLRQFLLACSLLVFMAPVLAHHVLGRPAYSLNEDSNTPPSMQVETQIGNYFVTYMVYPAFPRAGEPGRINLYASHMDSGEPFTGEVTFSVRDDTWFGGAEPEQLGVQPPDDNVFRQGFVFSDDGRYIIRAEFQADGEPYLVDFPLRIGQPSPVGPVTLSVVALLVVLIAANLFQRKRLQRDRIRTARHDERVARSSEEGAP</sequence>
<evidence type="ECO:0000256" key="1">
    <source>
        <dbReference type="SAM" id="Phobius"/>
    </source>
</evidence>
<name>A0A4R1HDN2_9GAMM</name>
<feature type="transmembrane region" description="Helical" evidence="1">
    <location>
        <begin position="155"/>
        <end position="175"/>
    </location>
</feature>